<name>A0A4Q1SCU8_9BACT</name>
<dbReference type="InterPro" id="IPR011330">
    <property type="entry name" value="Glyco_hydro/deAcase_b/a-brl"/>
</dbReference>
<sequence>MQRRDVLKGLGVTVGGALLPRAGWTRILATGGLPLVTAVRGLVRKDGKLLQPLRIALPEAGAGVQVVTKLDGVEVDRRTLESGTHGFEVLVEPVTAARISQVAVAVNGMEQAASVERKPVCRVLVYVLPHSHHDLGYTDLQANVEEKQINNILLGMDLARKTASYPEGARFVWNLEVLWGADLFLKRRPESDRAALREAVRKGWIGLNGSYANELTGLCRPEELMQLFRFGTRLGKEFDVPVRSAMMSDVPGFTWGTVMAMSQAGIRYFSAAPNFFDRIGTFMEAWQDKPFWWISPSGKERVLFWVPWTGYAMSHVMKLGDEWVDKYQDRLDMVSFPYDISYIRWSGHGDNAVPDPELSEWIKDWNETYEWPKFHIATTEVAFSAFEKAHGDRLPEFRGDLTPYWEDGAASSALETALSRNAAEKIVQAGALAALSRPAAYDVARYTEAWRNVLLYSEHTWGAWNSVSDSENPFVQKQWDVKRRFAVDAAQQANELLEQAIGTPDQNTAEVDIWNTTSWVRSEVVLLSRELSQVGDHAEDEHGRSAPTQRLASGELALMVEKIEPFSSRRYRLTGKKAVRPEHAVTVRSGILQNGKLRVTVDAKTGDVIELVQQGDAVNLVDTSNGAVNRFLSMAGNDVDHLKRSGVPAITVEDAGPLIATLRIESSAPTCNRLVRRVRLAAGADHVLLENLVDKQRAPLNPNPGNGDQGSAFAQRGNKESIQFAFPLAVADGKMTMDVPLAVMRPELDQLPGSCKNWLPVGRWVDVSSETRGVTWATLDAPLVEIGGITATMLGSQKNPDVWRKKIAETQLLYSWVMNNHWGTNYRAYQQGPVTFRYALRPHRGNSAAEKQEFATGLTQPLVAAPATNAEDVREPLLRISPADVVVQSLMPSEDGKAWIVRLFGASGEAREVMLNWSARAKAGKTWISNLAEEAIAPANGVITVAGWQLVTVRVERNL</sequence>
<dbReference type="AlphaFoldDB" id="A0A4Q1SCU8"/>
<reference evidence="4 5" key="1">
    <citation type="journal article" date="2016" name="Int. J. Syst. Evol. Microbiol.">
        <title>Acidipila dinghuensis sp. nov., an acidobacterium isolated from forest soil.</title>
        <authorList>
            <person name="Jiang Y.W."/>
            <person name="Wang J."/>
            <person name="Chen M.H."/>
            <person name="Lv Y.Y."/>
            <person name="Qiu L.H."/>
        </authorList>
    </citation>
    <scope>NUCLEOTIDE SEQUENCE [LARGE SCALE GENOMIC DNA]</scope>
    <source>
        <strain evidence="4 5">DHOF10</strain>
    </source>
</reference>
<protein>
    <recommendedName>
        <fullName evidence="6">Glycoside hydrolase family 38 N-terminal domain-containing protein</fullName>
    </recommendedName>
</protein>
<feature type="domain" description="Glycosyl hydrolases family 38 C-terminal" evidence="3">
    <location>
        <begin position="885"/>
        <end position="952"/>
    </location>
</feature>
<dbReference type="Gene3D" id="3.20.110.10">
    <property type="entry name" value="Glycoside hydrolase 38, N terminal domain"/>
    <property type="match status" value="1"/>
</dbReference>
<organism evidence="4 5">
    <name type="scientific">Silvibacterium dinghuense</name>
    <dbReference type="NCBI Taxonomy" id="1560006"/>
    <lineage>
        <taxon>Bacteria</taxon>
        <taxon>Pseudomonadati</taxon>
        <taxon>Acidobacteriota</taxon>
        <taxon>Terriglobia</taxon>
        <taxon>Terriglobales</taxon>
        <taxon>Acidobacteriaceae</taxon>
        <taxon>Silvibacterium</taxon>
    </lineage>
</organism>
<dbReference type="EMBL" id="SDMK01000002">
    <property type="protein sequence ID" value="RXS94885.1"/>
    <property type="molecule type" value="Genomic_DNA"/>
</dbReference>
<evidence type="ECO:0000313" key="5">
    <source>
        <dbReference type="Proteomes" id="UP000290253"/>
    </source>
</evidence>
<accession>A0A4Q1SCU8</accession>
<dbReference type="PANTHER" id="PTHR46017">
    <property type="entry name" value="ALPHA-MANNOSIDASE 2C1"/>
    <property type="match status" value="1"/>
</dbReference>
<dbReference type="InterPro" id="IPR027291">
    <property type="entry name" value="Glyco_hydro_38_N_sf"/>
</dbReference>
<dbReference type="Pfam" id="PF17677">
    <property type="entry name" value="Glyco_hydro38C2"/>
    <property type="match status" value="1"/>
</dbReference>
<evidence type="ECO:0000259" key="3">
    <source>
        <dbReference type="Pfam" id="PF17677"/>
    </source>
</evidence>
<proteinExistence type="predicted"/>
<dbReference type="InterPro" id="IPR041147">
    <property type="entry name" value="GH38_C"/>
</dbReference>
<dbReference type="RefSeq" id="WP_129208055.1">
    <property type="nucleotide sequence ID" value="NZ_BMGU01000003.1"/>
</dbReference>
<evidence type="ECO:0008006" key="6">
    <source>
        <dbReference type="Google" id="ProtNLM"/>
    </source>
</evidence>
<dbReference type="GO" id="GO:0030246">
    <property type="term" value="F:carbohydrate binding"/>
    <property type="evidence" value="ECO:0007669"/>
    <property type="project" value="InterPro"/>
</dbReference>
<evidence type="ECO:0000313" key="4">
    <source>
        <dbReference type="EMBL" id="RXS94885.1"/>
    </source>
</evidence>
<evidence type="ECO:0000259" key="1">
    <source>
        <dbReference type="Pfam" id="PF01074"/>
    </source>
</evidence>
<evidence type="ECO:0000259" key="2">
    <source>
        <dbReference type="Pfam" id="PF07748"/>
    </source>
</evidence>
<dbReference type="Proteomes" id="UP000290253">
    <property type="component" value="Unassembled WGS sequence"/>
</dbReference>
<comment type="caution">
    <text evidence="4">The sequence shown here is derived from an EMBL/GenBank/DDBJ whole genome shotgun (WGS) entry which is preliminary data.</text>
</comment>
<dbReference type="GO" id="GO:0004559">
    <property type="term" value="F:alpha-mannosidase activity"/>
    <property type="evidence" value="ECO:0007669"/>
    <property type="project" value="InterPro"/>
</dbReference>
<dbReference type="SUPFAM" id="SSF88713">
    <property type="entry name" value="Glycoside hydrolase/deacetylase"/>
    <property type="match status" value="1"/>
</dbReference>
<dbReference type="GO" id="GO:0006013">
    <property type="term" value="P:mannose metabolic process"/>
    <property type="evidence" value="ECO:0007669"/>
    <property type="project" value="InterPro"/>
</dbReference>
<dbReference type="SUPFAM" id="SSF74650">
    <property type="entry name" value="Galactose mutarotase-like"/>
    <property type="match status" value="1"/>
</dbReference>
<dbReference type="Pfam" id="PF01074">
    <property type="entry name" value="Glyco_hydro_38N"/>
    <property type="match status" value="1"/>
</dbReference>
<dbReference type="InterPro" id="IPR000602">
    <property type="entry name" value="Glyco_hydro_38_N"/>
</dbReference>
<dbReference type="Gene3D" id="2.70.98.30">
    <property type="entry name" value="Golgi alpha-mannosidase II, domain 4"/>
    <property type="match status" value="1"/>
</dbReference>
<dbReference type="Pfam" id="PF07748">
    <property type="entry name" value="Glyco_hydro_38C"/>
    <property type="match status" value="1"/>
</dbReference>
<dbReference type="PANTHER" id="PTHR46017:SF1">
    <property type="entry name" value="ALPHA-MANNOSIDASE 2C1"/>
    <property type="match status" value="1"/>
</dbReference>
<dbReference type="CDD" id="cd10791">
    <property type="entry name" value="GH38N_AMII_like_1"/>
    <property type="match status" value="1"/>
</dbReference>
<dbReference type="InterPro" id="IPR011682">
    <property type="entry name" value="Glyco_hydro_38_C"/>
</dbReference>
<dbReference type="OrthoDB" id="237949at2"/>
<gene>
    <name evidence="4" type="ORF">ESZ00_09585</name>
</gene>
<keyword evidence="5" id="KW-1185">Reference proteome</keyword>
<dbReference type="GO" id="GO:0009313">
    <property type="term" value="P:oligosaccharide catabolic process"/>
    <property type="evidence" value="ECO:0007669"/>
    <property type="project" value="TreeGrafter"/>
</dbReference>
<feature type="domain" description="Glycosyl hydrolase family 38 C-terminal" evidence="2">
    <location>
        <begin position="592"/>
        <end position="775"/>
    </location>
</feature>
<dbReference type="InterPro" id="IPR011013">
    <property type="entry name" value="Gal_mutarotase_sf_dom"/>
</dbReference>
<feature type="domain" description="Glycoside hydrolase family 38 N-terminal" evidence="1">
    <location>
        <begin position="125"/>
        <end position="395"/>
    </location>
</feature>